<feature type="binding site" evidence="9">
    <location>
        <position position="184"/>
    </location>
    <ligand>
        <name>L-citrulline</name>
        <dbReference type="ChEBI" id="CHEBI:57743"/>
    </ligand>
</feature>
<keyword evidence="8 9" id="KW-0067">ATP-binding</keyword>
<evidence type="ECO:0000256" key="2">
    <source>
        <dbReference type="ARBA" id="ARBA00011881"/>
    </source>
</evidence>
<dbReference type="PANTHER" id="PTHR11587">
    <property type="entry name" value="ARGININOSUCCINATE SYNTHASE"/>
    <property type="match status" value="1"/>
</dbReference>
<dbReference type="Gene3D" id="3.40.50.620">
    <property type="entry name" value="HUPs"/>
    <property type="match status" value="1"/>
</dbReference>
<feature type="binding site" evidence="9">
    <location>
        <position position="122"/>
    </location>
    <ligand>
        <name>L-aspartate</name>
        <dbReference type="ChEBI" id="CHEBI:29991"/>
    </ligand>
</feature>
<dbReference type="SUPFAM" id="SSF52402">
    <property type="entry name" value="Adenine nucleotide alpha hydrolases-like"/>
    <property type="match status" value="1"/>
</dbReference>
<dbReference type="GO" id="GO:0000053">
    <property type="term" value="P:argininosuccinate metabolic process"/>
    <property type="evidence" value="ECO:0007669"/>
    <property type="project" value="TreeGrafter"/>
</dbReference>
<keyword evidence="4 9" id="KW-0055">Arginine biosynthesis</keyword>
<comment type="pathway">
    <text evidence="1 9">Amino-acid biosynthesis; L-arginine biosynthesis; L-arginine from L-ornithine and carbamoyl phosphate: step 2/3.</text>
</comment>
<evidence type="ECO:0000256" key="5">
    <source>
        <dbReference type="ARBA" id="ARBA00022598"/>
    </source>
</evidence>
<dbReference type="OrthoDB" id="9801641at2"/>
<keyword evidence="5 9" id="KW-0436">Ligase</keyword>
<dbReference type="GO" id="GO:0000050">
    <property type="term" value="P:urea cycle"/>
    <property type="evidence" value="ECO:0007669"/>
    <property type="project" value="TreeGrafter"/>
</dbReference>
<dbReference type="NCBIfam" id="TIGR00032">
    <property type="entry name" value="argG"/>
    <property type="match status" value="1"/>
</dbReference>
<feature type="binding site" evidence="9">
    <location>
        <position position="123"/>
    </location>
    <ligand>
        <name>L-aspartate</name>
        <dbReference type="ChEBI" id="CHEBI:29991"/>
    </ligand>
</feature>
<comment type="catalytic activity">
    <reaction evidence="9">
        <text>L-citrulline + L-aspartate + ATP = 2-(N(omega)-L-arginino)succinate + AMP + diphosphate + H(+)</text>
        <dbReference type="Rhea" id="RHEA:10932"/>
        <dbReference type="ChEBI" id="CHEBI:15378"/>
        <dbReference type="ChEBI" id="CHEBI:29991"/>
        <dbReference type="ChEBI" id="CHEBI:30616"/>
        <dbReference type="ChEBI" id="CHEBI:33019"/>
        <dbReference type="ChEBI" id="CHEBI:57472"/>
        <dbReference type="ChEBI" id="CHEBI:57743"/>
        <dbReference type="ChEBI" id="CHEBI:456215"/>
        <dbReference type="EC" id="6.3.4.5"/>
    </reaction>
</comment>
<comment type="caution">
    <text evidence="9">Lacks conserved residue(s) required for the propagation of feature annotation.</text>
</comment>
<feature type="binding site" evidence="9">
    <location>
        <position position="175"/>
    </location>
    <ligand>
        <name>L-citrulline</name>
        <dbReference type="ChEBI" id="CHEBI:57743"/>
    </ligand>
</feature>
<sequence>MKEKVILAYSGGLDTSITIPWLKEHYDIDVIAVCINVGQDDNMEEVYDKAIQSGAIKAYIEDACEEFVTDTIFKAVKAEAKYENKYLLGTSLARPIIAKKLVDIAHLEKAKYICHGCTGKGNDQVRFEASIAALDPNLKVIAPWRIWDIESREDALEYASKHNIKVTATKEKIYSVDANLWHTSTEGGDLEYLENEHSTSVYKVCKSPLDADNKEEYIEIYFDKGVPKKINDEELSPVDLVKTLNELGAKHGIGIIDIVENRLVGMKSRGIYETPGGTILYEAHNILESATLDKDTLHYKQIISYKYGELIYNGLWYSKLRESIDAFIETTQDNVTGTVRIMLYKGIIKPAGIFTENALYDHGISSFGSSDLYDQKDAEGFINLYTLPLKIKALKSLNISKDSCQMEFVSSDRTI</sequence>
<name>A0A371J6K5_9FIRM</name>
<keyword evidence="13" id="KW-1185">Reference proteome</keyword>
<feature type="binding site" evidence="9">
    <location>
        <position position="122"/>
    </location>
    <ligand>
        <name>L-citrulline</name>
        <dbReference type="ChEBI" id="CHEBI:57743"/>
    </ligand>
</feature>
<dbReference type="InterPro" id="IPR014729">
    <property type="entry name" value="Rossmann-like_a/b/a_fold"/>
</dbReference>
<feature type="domain" description="Arginosuccinate synthase C-terminal" evidence="11">
    <location>
        <begin position="174"/>
        <end position="391"/>
    </location>
</feature>
<comment type="subunit">
    <text evidence="2 9">Homotetramer.</text>
</comment>
<reference evidence="12 13" key="1">
    <citation type="journal article" date="2017" name="Genome Announc.">
        <title>Draft Genome Sequence of Romboutsia weinsteinii sp. nov. Strain CCRI-19649(T) Isolated from Surface Water.</title>
        <authorList>
            <person name="Maheux A.F."/>
            <person name="Boudreau D.K."/>
            <person name="Berube E."/>
            <person name="Boissinot M."/>
            <person name="Cantin P."/>
            <person name="Raymond F."/>
            <person name="Corbeil J."/>
            <person name="Omar R.F."/>
            <person name="Bergeron M.G."/>
        </authorList>
    </citation>
    <scope>NUCLEOTIDE SEQUENCE [LARGE SCALE GENOMIC DNA]</scope>
    <source>
        <strain evidence="12 13">CCRI-19649</strain>
    </source>
</reference>
<dbReference type="EC" id="6.3.4.5" evidence="3 9"/>
<accession>A0A371J6K5</accession>
<dbReference type="InterPro" id="IPR023434">
    <property type="entry name" value="Arginosuc_synth_type_1_subfam"/>
</dbReference>
<feature type="binding site" evidence="9">
    <location>
        <position position="126"/>
    </location>
    <ligand>
        <name>L-citrulline</name>
        <dbReference type="ChEBI" id="CHEBI:57743"/>
    </ligand>
</feature>
<evidence type="ECO:0000313" key="12">
    <source>
        <dbReference type="EMBL" id="RDY28374.1"/>
    </source>
</evidence>
<dbReference type="Proteomes" id="UP000215694">
    <property type="component" value="Unassembled WGS sequence"/>
</dbReference>
<dbReference type="NCBIfam" id="NF001770">
    <property type="entry name" value="PRK00509.1"/>
    <property type="match status" value="1"/>
</dbReference>
<comment type="caution">
    <text evidence="12">The sequence shown here is derived from an EMBL/GenBank/DDBJ whole genome shotgun (WGS) entry which is preliminary data.</text>
</comment>
<feature type="binding site" evidence="9">
    <location>
        <position position="118"/>
    </location>
    <ligand>
        <name>L-aspartate</name>
        <dbReference type="ChEBI" id="CHEBI:29991"/>
    </ligand>
</feature>
<dbReference type="Gene3D" id="1.20.5.470">
    <property type="entry name" value="Single helix bin"/>
    <property type="match status" value="1"/>
</dbReference>
<dbReference type="Pfam" id="PF20979">
    <property type="entry name" value="Arginosuc_syn_C"/>
    <property type="match status" value="1"/>
</dbReference>
<feature type="binding site" evidence="9">
    <location>
        <position position="86"/>
    </location>
    <ligand>
        <name>L-citrulline</name>
        <dbReference type="ChEBI" id="CHEBI:57743"/>
    </ligand>
</feature>
<dbReference type="FunFam" id="3.90.1260.10:FF:000007">
    <property type="entry name" value="Argininosuccinate synthase"/>
    <property type="match status" value="1"/>
</dbReference>
<dbReference type="PANTHER" id="PTHR11587:SF2">
    <property type="entry name" value="ARGININOSUCCINATE SYNTHASE"/>
    <property type="match status" value="1"/>
</dbReference>
<dbReference type="InterPro" id="IPR048268">
    <property type="entry name" value="Arginosuc_syn_C"/>
</dbReference>
<dbReference type="GO" id="GO:0006526">
    <property type="term" value="P:L-arginine biosynthetic process"/>
    <property type="evidence" value="ECO:0007669"/>
    <property type="project" value="UniProtKB-UniRule"/>
</dbReference>
<dbReference type="CDD" id="cd01999">
    <property type="entry name" value="ASS"/>
    <property type="match status" value="1"/>
</dbReference>
<dbReference type="GO" id="GO:0005524">
    <property type="term" value="F:ATP binding"/>
    <property type="evidence" value="ECO:0007669"/>
    <property type="project" value="UniProtKB-UniRule"/>
</dbReference>
<dbReference type="PROSITE" id="PS00564">
    <property type="entry name" value="ARGININOSUCCIN_SYN_1"/>
    <property type="match status" value="1"/>
</dbReference>
<feature type="domain" description="Arginosuccinate synthase-like N-terminal" evidence="10">
    <location>
        <begin position="4"/>
        <end position="164"/>
    </location>
</feature>
<dbReference type="FunFam" id="3.40.50.620:FF:000019">
    <property type="entry name" value="Argininosuccinate synthase"/>
    <property type="match status" value="1"/>
</dbReference>
<feature type="binding site" evidence="9">
    <location>
        <position position="272"/>
    </location>
    <ligand>
        <name>L-citrulline</name>
        <dbReference type="ChEBI" id="CHEBI:57743"/>
    </ligand>
</feature>
<evidence type="ECO:0000256" key="9">
    <source>
        <dbReference type="HAMAP-Rule" id="MF_00005"/>
    </source>
</evidence>
<feature type="binding site" evidence="9">
    <location>
        <position position="260"/>
    </location>
    <ligand>
        <name>L-citrulline</name>
        <dbReference type="ChEBI" id="CHEBI:57743"/>
    </ligand>
</feature>
<keyword evidence="7 9" id="KW-0547">Nucleotide-binding</keyword>
<feature type="binding site" evidence="9">
    <location>
        <begin position="8"/>
        <end position="16"/>
    </location>
    <ligand>
        <name>ATP</name>
        <dbReference type="ChEBI" id="CHEBI:30616"/>
    </ligand>
</feature>
<dbReference type="RefSeq" id="WP_094368518.1">
    <property type="nucleotide sequence ID" value="NZ_NOJY02000007.1"/>
</dbReference>
<dbReference type="Pfam" id="PF00764">
    <property type="entry name" value="Arginosuc_synth"/>
    <property type="match status" value="1"/>
</dbReference>
<dbReference type="SUPFAM" id="SSF69864">
    <property type="entry name" value="Argininosuccinate synthetase, C-terminal domain"/>
    <property type="match status" value="1"/>
</dbReference>
<evidence type="ECO:0000259" key="10">
    <source>
        <dbReference type="Pfam" id="PF00764"/>
    </source>
</evidence>
<evidence type="ECO:0000259" key="11">
    <source>
        <dbReference type="Pfam" id="PF20979"/>
    </source>
</evidence>
<comment type="subcellular location">
    <subcellularLocation>
        <location evidence="9">Cytoplasm</location>
    </subcellularLocation>
</comment>
<dbReference type="AlphaFoldDB" id="A0A371J6K5"/>
<protein>
    <recommendedName>
        <fullName evidence="3 9">Argininosuccinate synthase</fullName>
        <ecNumber evidence="3 9">6.3.4.5</ecNumber>
    </recommendedName>
    <alternativeName>
        <fullName evidence="9">Citrulline--aspartate ligase</fullName>
    </alternativeName>
</protein>
<dbReference type="GO" id="GO:0005737">
    <property type="term" value="C:cytoplasm"/>
    <property type="evidence" value="ECO:0007669"/>
    <property type="project" value="UniProtKB-SubCell"/>
</dbReference>
<evidence type="ECO:0000313" key="13">
    <source>
        <dbReference type="Proteomes" id="UP000215694"/>
    </source>
</evidence>
<comment type="similarity">
    <text evidence="9">Belongs to the argininosuccinate synthase family. Type 1 subfamily.</text>
</comment>
<evidence type="ECO:0000256" key="1">
    <source>
        <dbReference type="ARBA" id="ARBA00004967"/>
    </source>
</evidence>
<feature type="binding site" evidence="9">
    <location>
        <position position="91"/>
    </location>
    <ligand>
        <name>L-citrulline</name>
        <dbReference type="ChEBI" id="CHEBI:57743"/>
    </ligand>
</feature>
<dbReference type="InterPro" id="IPR018223">
    <property type="entry name" value="Arginosuc_synth_CS"/>
</dbReference>
<evidence type="ECO:0000256" key="8">
    <source>
        <dbReference type="ARBA" id="ARBA00022840"/>
    </source>
</evidence>
<proteinExistence type="inferred from homology"/>
<dbReference type="InterPro" id="IPR001518">
    <property type="entry name" value="Arginosuc_synth"/>
</dbReference>
<dbReference type="InterPro" id="IPR024074">
    <property type="entry name" value="AS_cat/multimer_dom_body"/>
</dbReference>
<organism evidence="12 13">
    <name type="scientific">Romboutsia weinsteinii</name>
    <dbReference type="NCBI Taxonomy" id="2020949"/>
    <lineage>
        <taxon>Bacteria</taxon>
        <taxon>Bacillati</taxon>
        <taxon>Bacillota</taxon>
        <taxon>Clostridia</taxon>
        <taxon>Peptostreptococcales</taxon>
        <taxon>Peptostreptococcaceae</taxon>
        <taxon>Romboutsia</taxon>
    </lineage>
</organism>
<dbReference type="InterPro" id="IPR048267">
    <property type="entry name" value="Arginosuc_syn_N"/>
</dbReference>
<keyword evidence="9" id="KW-0963">Cytoplasm</keyword>
<dbReference type="UniPathway" id="UPA00068">
    <property type="reaction ID" value="UER00113"/>
</dbReference>
<keyword evidence="6 9" id="KW-0028">Amino-acid biosynthesis</keyword>
<dbReference type="Gene3D" id="3.90.1260.10">
    <property type="entry name" value="Argininosuccinate synthetase, chain A, domain 2"/>
    <property type="match status" value="1"/>
</dbReference>
<evidence type="ECO:0000256" key="3">
    <source>
        <dbReference type="ARBA" id="ARBA00012286"/>
    </source>
</evidence>
<dbReference type="PROSITE" id="PS00565">
    <property type="entry name" value="ARGININOSUCCIN_SYN_2"/>
    <property type="match status" value="1"/>
</dbReference>
<dbReference type="GO" id="GO:0004055">
    <property type="term" value="F:argininosuccinate synthase activity"/>
    <property type="evidence" value="ECO:0007669"/>
    <property type="project" value="UniProtKB-UniRule"/>
</dbReference>
<dbReference type="HAMAP" id="MF_00005">
    <property type="entry name" value="Arg_succ_synth_type1"/>
    <property type="match status" value="1"/>
</dbReference>
<dbReference type="EMBL" id="NOJY02000007">
    <property type="protein sequence ID" value="RDY28374.1"/>
    <property type="molecule type" value="Genomic_DNA"/>
</dbReference>
<gene>
    <name evidence="9" type="primary">argG</name>
    <name evidence="12" type="ORF">CHL78_005590</name>
</gene>
<feature type="binding site" evidence="9">
    <location>
        <position position="116"/>
    </location>
    <ligand>
        <name>ATP</name>
        <dbReference type="ChEBI" id="CHEBI:30616"/>
    </ligand>
</feature>
<evidence type="ECO:0000256" key="6">
    <source>
        <dbReference type="ARBA" id="ARBA00022605"/>
    </source>
</evidence>
<evidence type="ECO:0000256" key="7">
    <source>
        <dbReference type="ARBA" id="ARBA00022741"/>
    </source>
</evidence>
<evidence type="ECO:0000256" key="4">
    <source>
        <dbReference type="ARBA" id="ARBA00022571"/>
    </source>
</evidence>